<dbReference type="EMBL" id="PPSL01000001">
    <property type="protein sequence ID" value="PQJ12946.1"/>
    <property type="molecule type" value="Genomic_DNA"/>
</dbReference>
<evidence type="ECO:0000313" key="2">
    <source>
        <dbReference type="Proteomes" id="UP000239872"/>
    </source>
</evidence>
<accession>A0A2S7T2F9</accession>
<dbReference type="AlphaFoldDB" id="A0A2S7T2F9"/>
<sequence length="119" mass="13295">MLFASPRRLFTTLMNECGQMLHKFVITKNKKIMATVIVNHRVNNFATWKIGFDSDNVMREGAGITTLAVGEKDGDPGMVYMVFDVKDLAVLGTFMSSPELQQKMKDLGVISAPEHMIIN</sequence>
<evidence type="ECO:0000313" key="1">
    <source>
        <dbReference type="EMBL" id="PQJ12946.1"/>
    </source>
</evidence>
<name>A0A2S7T2F9_9BACT</name>
<gene>
    <name evidence="1" type="ORF">CJD36_004165</name>
</gene>
<protein>
    <submittedName>
        <fullName evidence="1">Uncharacterized protein</fullName>
    </submittedName>
</protein>
<comment type="caution">
    <text evidence="1">The sequence shown here is derived from an EMBL/GenBank/DDBJ whole genome shotgun (WGS) entry which is preliminary data.</text>
</comment>
<proteinExistence type="predicted"/>
<keyword evidence="2" id="KW-1185">Reference proteome</keyword>
<reference evidence="1 2" key="1">
    <citation type="submission" date="2018-01" db="EMBL/GenBank/DDBJ databases">
        <title>A novel member of the phylum Bacteroidetes isolated from glacier ice.</title>
        <authorList>
            <person name="Liu Q."/>
            <person name="Xin Y.-H."/>
        </authorList>
    </citation>
    <scope>NUCLEOTIDE SEQUENCE [LARGE SCALE GENOMIC DNA]</scope>
    <source>
        <strain evidence="1 2">RB1R16</strain>
    </source>
</reference>
<dbReference type="Proteomes" id="UP000239872">
    <property type="component" value="Unassembled WGS sequence"/>
</dbReference>
<organism evidence="1 2">
    <name type="scientific">Flavipsychrobacter stenotrophus</name>
    <dbReference type="NCBI Taxonomy" id="2077091"/>
    <lineage>
        <taxon>Bacteria</taxon>
        <taxon>Pseudomonadati</taxon>
        <taxon>Bacteroidota</taxon>
        <taxon>Chitinophagia</taxon>
        <taxon>Chitinophagales</taxon>
        <taxon>Chitinophagaceae</taxon>
        <taxon>Flavipsychrobacter</taxon>
    </lineage>
</organism>